<dbReference type="EMBL" id="CAJVQB010076733">
    <property type="protein sequence ID" value="CAG8844670.1"/>
    <property type="molecule type" value="Genomic_DNA"/>
</dbReference>
<accession>A0ABN7X0J7</accession>
<name>A0ABN7X0J7_GIGMA</name>
<protein>
    <submittedName>
        <fullName evidence="1">16213_t:CDS:1</fullName>
    </submittedName>
</protein>
<feature type="non-terminal residue" evidence="1">
    <location>
        <position position="1"/>
    </location>
</feature>
<dbReference type="Proteomes" id="UP000789901">
    <property type="component" value="Unassembled WGS sequence"/>
</dbReference>
<proteinExistence type="predicted"/>
<gene>
    <name evidence="1" type="ORF">GMARGA_LOCUS37227</name>
</gene>
<comment type="caution">
    <text evidence="1">The sequence shown here is derived from an EMBL/GenBank/DDBJ whole genome shotgun (WGS) entry which is preliminary data.</text>
</comment>
<sequence length="64" mass="7471">ENVSEQQPFEARTVQKNNILVLFINKISLTELKKSNYTLEHKFENKLVKLLNENRLVANIIACK</sequence>
<keyword evidence="2" id="KW-1185">Reference proteome</keyword>
<evidence type="ECO:0000313" key="2">
    <source>
        <dbReference type="Proteomes" id="UP000789901"/>
    </source>
</evidence>
<organism evidence="1 2">
    <name type="scientific">Gigaspora margarita</name>
    <dbReference type="NCBI Taxonomy" id="4874"/>
    <lineage>
        <taxon>Eukaryota</taxon>
        <taxon>Fungi</taxon>
        <taxon>Fungi incertae sedis</taxon>
        <taxon>Mucoromycota</taxon>
        <taxon>Glomeromycotina</taxon>
        <taxon>Glomeromycetes</taxon>
        <taxon>Diversisporales</taxon>
        <taxon>Gigasporaceae</taxon>
        <taxon>Gigaspora</taxon>
    </lineage>
</organism>
<evidence type="ECO:0000313" key="1">
    <source>
        <dbReference type="EMBL" id="CAG8844670.1"/>
    </source>
</evidence>
<reference evidence="1 2" key="1">
    <citation type="submission" date="2021-06" db="EMBL/GenBank/DDBJ databases">
        <authorList>
            <person name="Kallberg Y."/>
            <person name="Tangrot J."/>
            <person name="Rosling A."/>
        </authorList>
    </citation>
    <scope>NUCLEOTIDE SEQUENCE [LARGE SCALE GENOMIC DNA]</scope>
    <source>
        <strain evidence="1 2">120-4 pot B 10/14</strain>
    </source>
</reference>